<dbReference type="HOGENOM" id="CLU_049301_11_0_2"/>
<evidence type="ECO:0000256" key="1">
    <source>
        <dbReference type="ARBA" id="ARBA00008791"/>
    </source>
</evidence>
<dbReference type="Proteomes" id="UP000011645">
    <property type="component" value="Unassembled WGS sequence"/>
</dbReference>
<dbReference type="Pfam" id="PF00582">
    <property type="entry name" value="Usp"/>
    <property type="match status" value="1"/>
</dbReference>
<sequence length="139" mass="15043">MYQTILVPIDGSEPANRAVEHALDLAENYGAAIHTLHVVDTARYGEPTLSSAEIVLNELEERGYGLLEEVADLADDRAVVAGTRLCRGRPQQEILEYADEIDADLIVLGSRGQSHQLGGHIGSVAERVVRSADRPVLTT</sequence>
<name>D8J440_HALJB</name>
<accession>D8J440</accession>
<reference evidence="4 6" key="2">
    <citation type="journal article" date="2014" name="PLoS Genet.">
        <title>Phylogenetically driven sequencing of extremely halophilic archaea reveals strategies for static and dynamic osmo-response.</title>
        <authorList>
            <person name="Becker E.A."/>
            <person name="Seitzer P.M."/>
            <person name="Tritt A."/>
            <person name="Larsen D."/>
            <person name="Krusor M."/>
            <person name="Yao A.I."/>
            <person name="Wu D."/>
            <person name="Madern D."/>
            <person name="Eisen J.A."/>
            <person name="Darling A.E."/>
            <person name="Facciotti M.T."/>
        </authorList>
    </citation>
    <scope>NUCLEOTIDE SEQUENCE [LARGE SCALE GENOMIC DNA]</scope>
    <source>
        <strain evidence="4">B3</strain>
        <strain evidence="6">DSM 18796 / CECT 7217 / JCM 14584 / KCTC 4019 / B3</strain>
    </source>
</reference>
<gene>
    <name evidence="3" type="ordered locus">HacjB3_10245</name>
    <name evidence="4" type="ORF">C497_12422</name>
</gene>
<evidence type="ECO:0000313" key="6">
    <source>
        <dbReference type="Proteomes" id="UP000011645"/>
    </source>
</evidence>
<dbReference type="GeneID" id="9419859"/>
<dbReference type="OrthoDB" id="105697at2157"/>
<dbReference type="eggNOG" id="arCOG02053">
    <property type="taxonomic scope" value="Archaea"/>
</dbReference>
<dbReference type="InterPro" id="IPR006016">
    <property type="entry name" value="UspA"/>
</dbReference>
<dbReference type="EMBL" id="AOHV01000030">
    <property type="protein sequence ID" value="ELY36159.1"/>
    <property type="molecule type" value="Genomic_DNA"/>
</dbReference>
<dbReference type="STRING" id="795797.HacjB3_10245"/>
<dbReference type="PANTHER" id="PTHR46268:SF6">
    <property type="entry name" value="UNIVERSAL STRESS PROTEIN UP12"/>
    <property type="match status" value="1"/>
</dbReference>
<proteinExistence type="inferred from homology"/>
<evidence type="ECO:0000259" key="2">
    <source>
        <dbReference type="Pfam" id="PF00582"/>
    </source>
</evidence>
<dbReference type="InterPro" id="IPR006015">
    <property type="entry name" value="Universal_stress_UspA"/>
</dbReference>
<dbReference type="CDD" id="cd00293">
    <property type="entry name" value="USP-like"/>
    <property type="match status" value="1"/>
</dbReference>
<evidence type="ECO:0000313" key="5">
    <source>
        <dbReference type="Proteomes" id="UP000000390"/>
    </source>
</evidence>
<evidence type="ECO:0000313" key="3">
    <source>
        <dbReference type="EMBL" id="ADJ15432.1"/>
    </source>
</evidence>
<evidence type="ECO:0000313" key="4">
    <source>
        <dbReference type="EMBL" id="ELY36159.1"/>
    </source>
</evidence>
<dbReference type="PATRIC" id="fig|795797.18.peg.2044"/>
<dbReference type="PANTHER" id="PTHR46268">
    <property type="entry name" value="STRESS RESPONSE PROTEIN NHAX"/>
    <property type="match status" value="1"/>
</dbReference>
<dbReference type="SUPFAM" id="SSF52402">
    <property type="entry name" value="Adenine nucleotide alpha hydrolases-like"/>
    <property type="match status" value="1"/>
</dbReference>
<dbReference type="RefSeq" id="WP_008417055.1">
    <property type="nucleotide sequence ID" value="NC_014297.1"/>
</dbReference>
<dbReference type="KEGG" id="hje:HacjB3_10245"/>
<dbReference type="EMBL" id="CP002062">
    <property type="protein sequence ID" value="ADJ15432.1"/>
    <property type="molecule type" value="Genomic_DNA"/>
</dbReference>
<reference evidence="3 5" key="1">
    <citation type="journal article" date="2010" name="J. Bacteriol.">
        <title>Complete genome sequence of Halalkalicoccus jeotgali B3(T), an extremely halophilic archaeon.</title>
        <authorList>
            <person name="Roh S.W."/>
            <person name="Nam Y.D."/>
            <person name="Nam S.H."/>
            <person name="Choi S.H."/>
            <person name="Park H.S."/>
            <person name="Bae J.W."/>
        </authorList>
    </citation>
    <scope>NUCLEOTIDE SEQUENCE [LARGE SCALE GENOMIC DNA]</scope>
    <source>
        <strain evidence="3">B3</strain>
        <strain evidence="5">DSM 18796 / CECT 7217 / JCM 14584 / KCTC 4019 / B3</strain>
    </source>
</reference>
<keyword evidence="6" id="KW-1185">Reference proteome</keyword>
<protein>
    <submittedName>
        <fullName evidence="3">Universal stress protein</fullName>
    </submittedName>
</protein>
<dbReference type="Proteomes" id="UP000000390">
    <property type="component" value="Chromosome"/>
</dbReference>
<dbReference type="PRINTS" id="PR01438">
    <property type="entry name" value="UNVRSLSTRESS"/>
</dbReference>
<dbReference type="Gene3D" id="3.40.50.620">
    <property type="entry name" value="HUPs"/>
    <property type="match status" value="1"/>
</dbReference>
<dbReference type="InterPro" id="IPR014729">
    <property type="entry name" value="Rossmann-like_a/b/a_fold"/>
</dbReference>
<dbReference type="AlphaFoldDB" id="D8J440"/>
<feature type="domain" description="UspA" evidence="2">
    <location>
        <begin position="1"/>
        <end position="137"/>
    </location>
</feature>
<organism evidence="3 5">
    <name type="scientific">Halalkalicoccus jeotgali (strain DSM 18796 / CECT 7217 / JCM 14584 / KCTC 4019 / B3)</name>
    <dbReference type="NCBI Taxonomy" id="795797"/>
    <lineage>
        <taxon>Archaea</taxon>
        <taxon>Methanobacteriati</taxon>
        <taxon>Methanobacteriota</taxon>
        <taxon>Stenosarchaea group</taxon>
        <taxon>Halobacteria</taxon>
        <taxon>Halobacteriales</taxon>
        <taxon>Halococcaceae</taxon>
        <taxon>Halalkalicoccus</taxon>
    </lineage>
</organism>
<comment type="similarity">
    <text evidence="1">Belongs to the universal stress protein A family.</text>
</comment>